<dbReference type="GO" id="GO:0000776">
    <property type="term" value="C:kinetochore"/>
    <property type="evidence" value="ECO:0007669"/>
    <property type="project" value="TreeGrafter"/>
</dbReference>
<dbReference type="Proteomes" id="UP000754883">
    <property type="component" value="Unassembled WGS sequence"/>
</dbReference>
<proteinExistence type="predicted"/>
<dbReference type="Pfam" id="PF01585">
    <property type="entry name" value="G-patch"/>
    <property type="match status" value="1"/>
</dbReference>
<dbReference type="SMART" id="SM01173">
    <property type="entry name" value="DUF4187"/>
    <property type="match status" value="1"/>
</dbReference>
<comment type="caution">
    <text evidence="3">The sequence shown here is derived from an EMBL/GenBank/DDBJ whole genome shotgun (WGS) entry which is preliminary data.</text>
</comment>
<dbReference type="PROSITE" id="PS50174">
    <property type="entry name" value="G_PATCH"/>
    <property type="match status" value="1"/>
</dbReference>
<evidence type="ECO:0000259" key="2">
    <source>
        <dbReference type="PROSITE" id="PS50174"/>
    </source>
</evidence>
<dbReference type="EMBL" id="CABFNO020001240">
    <property type="protein sequence ID" value="CAG9971654.1"/>
    <property type="molecule type" value="Genomic_DNA"/>
</dbReference>
<feature type="region of interest" description="Disordered" evidence="1">
    <location>
        <begin position="124"/>
        <end position="156"/>
    </location>
</feature>
<feature type="region of interest" description="Disordered" evidence="1">
    <location>
        <begin position="1"/>
        <end position="46"/>
    </location>
</feature>
<dbReference type="Pfam" id="PF13821">
    <property type="entry name" value="DUF4187"/>
    <property type="match status" value="1"/>
</dbReference>
<reference evidence="3" key="1">
    <citation type="submission" date="2021-10" db="EMBL/GenBank/DDBJ databases">
        <authorList>
            <person name="Piombo E."/>
        </authorList>
    </citation>
    <scope>NUCLEOTIDE SEQUENCE</scope>
</reference>
<sequence length="347" mass="39265">MAPTLSKSGGSRPPIDNNEEEEDDYMNMTFEDPTPAKETSIQRTQRLKKESLARGIIKSKAQLAEEEAAAREKALSTSMLDDPRAKKSKGLAMMAKMGFAGGSLGKKAEDGQSQARTEPIKVDIKGDRGGIGLDAEKKRKFQEAQEERGTKSVKVDPLEYRDRVRKEREEARMEKQFYAAQRLAETLDDEQSTKDNAGTDATASDSTPSHKDKETSVTHVPMASRPLKAIPVLYRSLIRHRAEKERDRRMRYDLEQSLSRLPTYEDEDEDEEAKMALGKGRQEYVTSADLDEEDAELDDFNTLEISERLSRLLDYLRSHHNYCFWCKAAYPTSEMEGCPGLAEEDHD</sequence>
<keyword evidence="4" id="KW-1185">Reference proteome</keyword>
<dbReference type="PANTHER" id="PTHR21032:SF0">
    <property type="entry name" value="G PATCH DOMAIN-CONTAINING PROTEIN 11"/>
    <property type="match status" value="1"/>
</dbReference>
<evidence type="ECO:0000313" key="3">
    <source>
        <dbReference type="EMBL" id="CAG9971654.1"/>
    </source>
</evidence>
<evidence type="ECO:0000313" key="4">
    <source>
        <dbReference type="Proteomes" id="UP000754883"/>
    </source>
</evidence>
<dbReference type="OrthoDB" id="786951at2759"/>
<evidence type="ECO:0000256" key="1">
    <source>
        <dbReference type="SAM" id="MobiDB-lite"/>
    </source>
</evidence>
<dbReference type="InterPro" id="IPR025239">
    <property type="entry name" value="DUF4187"/>
</dbReference>
<gene>
    <name evidence="3" type="ORF">CBYS24578_00000586</name>
</gene>
<dbReference type="AlphaFoldDB" id="A0A9N9U3X5"/>
<dbReference type="SMART" id="SM00443">
    <property type="entry name" value="G_patch"/>
    <property type="match status" value="1"/>
</dbReference>
<feature type="domain" description="G-patch" evidence="2">
    <location>
        <begin position="86"/>
        <end position="136"/>
    </location>
</feature>
<dbReference type="GO" id="GO:0003676">
    <property type="term" value="F:nucleic acid binding"/>
    <property type="evidence" value="ECO:0007669"/>
    <property type="project" value="InterPro"/>
</dbReference>
<accession>A0A9N9U3X5</accession>
<dbReference type="PANTHER" id="PTHR21032">
    <property type="entry name" value="G PATCH DOMAIN-CONTAINING PROTEIN 11"/>
    <property type="match status" value="1"/>
</dbReference>
<feature type="region of interest" description="Disordered" evidence="1">
    <location>
        <begin position="182"/>
        <end position="223"/>
    </location>
</feature>
<feature type="compositionally biased region" description="Polar residues" evidence="1">
    <location>
        <begin position="194"/>
        <end position="207"/>
    </location>
</feature>
<dbReference type="InterPro" id="IPR000467">
    <property type="entry name" value="G_patch_dom"/>
</dbReference>
<dbReference type="InterPro" id="IPR039249">
    <property type="entry name" value="GPATCH11"/>
</dbReference>
<feature type="region of interest" description="Disordered" evidence="1">
    <location>
        <begin position="261"/>
        <end position="281"/>
    </location>
</feature>
<protein>
    <recommendedName>
        <fullName evidence="2">G-patch domain-containing protein</fullName>
    </recommendedName>
</protein>
<organism evidence="3 4">
    <name type="scientific">Clonostachys byssicola</name>
    <dbReference type="NCBI Taxonomy" id="160290"/>
    <lineage>
        <taxon>Eukaryota</taxon>
        <taxon>Fungi</taxon>
        <taxon>Dikarya</taxon>
        <taxon>Ascomycota</taxon>
        <taxon>Pezizomycotina</taxon>
        <taxon>Sordariomycetes</taxon>
        <taxon>Hypocreomycetidae</taxon>
        <taxon>Hypocreales</taxon>
        <taxon>Bionectriaceae</taxon>
        <taxon>Clonostachys</taxon>
    </lineage>
</organism>
<name>A0A9N9U3X5_9HYPO</name>